<name>A0A833V8E4_9POAL</name>
<dbReference type="Pfam" id="PF01764">
    <property type="entry name" value="Lipase_3"/>
    <property type="match status" value="1"/>
</dbReference>
<dbReference type="GO" id="GO:0006629">
    <property type="term" value="P:lipid metabolic process"/>
    <property type="evidence" value="ECO:0007669"/>
    <property type="project" value="InterPro"/>
</dbReference>
<comment type="caution">
    <text evidence="2">The sequence shown here is derived from an EMBL/GenBank/DDBJ whole genome shotgun (WGS) entry which is preliminary data.</text>
</comment>
<gene>
    <name evidence="2" type="ORF">FCM35_KLT07072</name>
</gene>
<dbReference type="InterPro" id="IPR029058">
    <property type="entry name" value="AB_hydrolase_fold"/>
</dbReference>
<organism evidence="2 3">
    <name type="scientific">Carex littledalei</name>
    <dbReference type="NCBI Taxonomy" id="544730"/>
    <lineage>
        <taxon>Eukaryota</taxon>
        <taxon>Viridiplantae</taxon>
        <taxon>Streptophyta</taxon>
        <taxon>Embryophyta</taxon>
        <taxon>Tracheophyta</taxon>
        <taxon>Spermatophyta</taxon>
        <taxon>Magnoliopsida</taxon>
        <taxon>Liliopsida</taxon>
        <taxon>Poales</taxon>
        <taxon>Cyperaceae</taxon>
        <taxon>Cyperoideae</taxon>
        <taxon>Cariceae</taxon>
        <taxon>Carex</taxon>
        <taxon>Carex subgen. Euthyceras</taxon>
    </lineage>
</organism>
<dbReference type="Gene3D" id="3.40.50.1820">
    <property type="entry name" value="alpha/beta hydrolase"/>
    <property type="match status" value="1"/>
</dbReference>
<dbReference type="Proteomes" id="UP000623129">
    <property type="component" value="Unassembled WGS sequence"/>
</dbReference>
<dbReference type="InterPro" id="IPR002921">
    <property type="entry name" value="Fungal_lipase-type"/>
</dbReference>
<proteinExistence type="predicted"/>
<evidence type="ECO:0000313" key="3">
    <source>
        <dbReference type="Proteomes" id="UP000623129"/>
    </source>
</evidence>
<dbReference type="SUPFAM" id="SSF53474">
    <property type="entry name" value="alpha/beta-Hydrolases"/>
    <property type="match status" value="1"/>
</dbReference>
<dbReference type="PANTHER" id="PTHR31479:SF25">
    <property type="entry name" value="OS07G0527900 PROTEIN"/>
    <property type="match status" value="1"/>
</dbReference>
<feature type="domain" description="Fungal lipase-type" evidence="1">
    <location>
        <begin position="124"/>
        <end position="167"/>
    </location>
</feature>
<accession>A0A833V8E4</accession>
<reference evidence="2" key="1">
    <citation type="submission" date="2020-01" db="EMBL/GenBank/DDBJ databases">
        <title>Genome sequence of Kobresia littledalei, the first chromosome-level genome in the family Cyperaceae.</title>
        <authorList>
            <person name="Qu G."/>
        </authorList>
    </citation>
    <scope>NUCLEOTIDE SEQUENCE</scope>
    <source>
        <strain evidence="2">C.B.Clarke</strain>
        <tissue evidence="2">Leaf</tissue>
    </source>
</reference>
<dbReference type="PANTHER" id="PTHR31479">
    <property type="entry name" value="ALPHA/BETA-HYDROLASES SUPERFAMILY PROTEIN"/>
    <property type="match status" value="1"/>
</dbReference>
<keyword evidence="3" id="KW-1185">Reference proteome</keyword>
<evidence type="ECO:0000259" key="1">
    <source>
        <dbReference type="Pfam" id="PF01764"/>
    </source>
</evidence>
<dbReference type="AlphaFoldDB" id="A0A833V8E4"/>
<dbReference type="EMBL" id="SWLB01000016">
    <property type="protein sequence ID" value="KAF3328466.1"/>
    <property type="molecule type" value="Genomic_DNA"/>
</dbReference>
<sequence length="330" mass="37525">MNSLIIKLNRSCPHDQRVVAASLVQATYILENDRENKRVGPKALAPAWWQPFNFDCIEVLKDNYDSSVFGCIYEFKPPFSPHPSAPRFVVTLRGTLPDLRHGFQDGLLDLLVIIGGINKSMRFEAALDAVQKLITDYETVDIWLAGHSLGASIATVTGKYIAKTDIHLKTFLFNPPFASIPLDWFSSLDNKSKEHLRIFKAIFKGGVSLLMQNQRKKSHDEFSKLATWTPYLFVNPQDPISTSYIAYFEERKKIDGKIIGRIEQVATRTSLREICSDVLGQGSEMSHLLPSASLAVNLKKFNGFYESHGIHQWWQPDISLKFNDYHYQTK</sequence>
<dbReference type="OrthoDB" id="600904at2759"/>
<protein>
    <submittedName>
        <fullName evidence="2">GDSL esterase/lipase</fullName>
    </submittedName>
</protein>
<evidence type="ECO:0000313" key="2">
    <source>
        <dbReference type="EMBL" id="KAF3328466.1"/>
    </source>
</evidence>